<evidence type="ECO:0000256" key="4">
    <source>
        <dbReference type="ARBA" id="ARBA00023012"/>
    </source>
</evidence>
<organism evidence="12 13">
    <name type="scientific">Brevibacillus laterosporus LMG 15441</name>
    <dbReference type="NCBI Taxonomy" id="1042163"/>
    <lineage>
        <taxon>Bacteria</taxon>
        <taxon>Bacillati</taxon>
        <taxon>Bacillota</taxon>
        <taxon>Bacilli</taxon>
        <taxon>Bacillales</taxon>
        <taxon>Paenibacillaceae</taxon>
        <taxon>Brevibacillus</taxon>
    </lineage>
</organism>
<protein>
    <recommendedName>
        <fullName evidence="9">Transcriptional regulatory protein</fullName>
    </recommendedName>
</protein>
<feature type="domain" description="Response regulatory" evidence="11">
    <location>
        <begin position="4"/>
        <end position="120"/>
    </location>
</feature>
<dbReference type="InterPro" id="IPR051271">
    <property type="entry name" value="2C-system_Tx_regulators"/>
</dbReference>
<evidence type="ECO:0000256" key="9">
    <source>
        <dbReference type="PIRNR" id="PIRNR006171"/>
    </source>
</evidence>
<dbReference type="KEGG" id="blr:BRLA_c008370"/>
<dbReference type="GO" id="GO:0005737">
    <property type="term" value="C:cytoplasm"/>
    <property type="evidence" value="ECO:0007669"/>
    <property type="project" value="UniProtKB-SubCell"/>
</dbReference>
<sequence>MMIKVLIVEDDPMVAEFNKRYLEMVEGFTVQAVANDVKKALEIIDEIEVDLVLLDVFLPGKSGFDFLTQIRQRERSIDVIMITAACDTKSINKALQFGAVDYLIKPFEFERFQEALQDYKEKASVMKRQKKLSQTDLDKFLLAKDKDHTQILLDLPKGLTRTTLQLIWDHITERKGQAFSTEEMAHEVGISRVSMRKYLNFLSEIGVLKAEIMYGTVGRPVCKHRTVEDSSERIKQYM</sequence>
<evidence type="ECO:0000256" key="3">
    <source>
        <dbReference type="ARBA" id="ARBA00022553"/>
    </source>
</evidence>
<dbReference type="STRING" id="1042163.BRLA_c008370"/>
<evidence type="ECO:0000259" key="11">
    <source>
        <dbReference type="PROSITE" id="PS50110"/>
    </source>
</evidence>
<dbReference type="SMART" id="SM00448">
    <property type="entry name" value="REC"/>
    <property type="match status" value="1"/>
</dbReference>
<reference evidence="12 13" key="1">
    <citation type="journal article" date="2011" name="J. Bacteriol.">
        <title>Genome sequence of Brevibacillus laterosporus LMG 15441, a pathogen of invertebrates.</title>
        <authorList>
            <person name="Djukic M."/>
            <person name="Poehlein A."/>
            <person name="Thurmer A."/>
            <person name="Daniel R."/>
        </authorList>
    </citation>
    <scope>NUCLEOTIDE SEQUENCE [LARGE SCALE GENOMIC DNA]</scope>
    <source>
        <strain evidence="12 13">LMG 15441</strain>
    </source>
</reference>
<keyword evidence="2 9" id="KW-0963">Cytoplasm</keyword>
<evidence type="ECO:0000256" key="2">
    <source>
        <dbReference type="ARBA" id="ARBA00022490"/>
    </source>
</evidence>
<evidence type="ECO:0000256" key="7">
    <source>
        <dbReference type="ARBA" id="ARBA00023159"/>
    </source>
</evidence>
<evidence type="ECO:0000313" key="13">
    <source>
        <dbReference type="Proteomes" id="UP000005850"/>
    </source>
</evidence>
<keyword evidence="3 10" id="KW-0597">Phosphoprotein</keyword>
<dbReference type="GO" id="GO:0000156">
    <property type="term" value="F:phosphorelay response regulator activity"/>
    <property type="evidence" value="ECO:0007669"/>
    <property type="project" value="TreeGrafter"/>
</dbReference>
<keyword evidence="8 9" id="KW-0804">Transcription</keyword>
<evidence type="ECO:0000256" key="6">
    <source>
        <dbReference type="ARBA" id="ARBA00023125"/>
    </source>
</evidence>
<keyword evidence="4 9" id="KW-0902">Two-component regulatory system</keyword>
<dbReference type="eggNOG" id="COG4565">
    <property type="taxonomic scope" value="Bacteria"/>
</dbReference>
<proteinExistence type="predicted"/>
<dbReference type="PROSITE" id="PS50110">
    <property type="entry name" value="RESPONSE_REGULATORY"/>
    <property type="match status" value="1"/>
</dbReference>
<evidence type="ECO:0000256" key="8">
    <source>
        <dbReference type="ARBA" id="ARBA00023163"/>
    </source>
</evidence>
<dbReference type="CDD" id="cd19925">
    <property type="entry name" value="REC_citrate_TCS"/>
    <property type="match status" value="1"/>
</dbReference>
<dbReference type="InterPro" id="IPR011006">
    <property type="entry name" value="CheY-like_superfamily"/>
</dbReference>
<dbReference type="Pfam" id="PF00072">
    <property type="entry name" value="Response_reg"/>
    <property type="match status" value="1"/>
</dbReference>
<dbReference type="PANTHER" id="PTHR45526">
    <property type="entry name" value="TRANSCRIPTIONAL REGULATORY PROTEIN DPIA"/>
    <property type="match status" value="1"/>
</dbReference>
<keyword evidence="7 9" id="KW-0010">Activator</keyword>
<evidence type="ECO:0000313" key="12">
    <source>
        <dbReference type="EMBL" id="AIG25178.1"/>
    </source>
</evidence>
<keyword evidence="6 9" id="KW-0238">DNA-binding</keyword>
<dbReference type="InterPro" id="IPR001789">
    <property type="entry name" value="Sig_transdc_resp-reg_receiver"/>
</dbReference>
<gene>
    <name evidence="12" type="primary">dcuR</name>
    <name evidence="12" type="ORF">BRLA_c008370</name>
</gene>
<keyword evidence="5 9" id="KW-0805">Transcription regulation</keyword>
<name>A0A075R1S8_BRELA</name>
<evidence type="ECO:0000256" key="1">
    <source>
        <dbReference type="ARBA" id="ARBA00004496"/>
    </source>
</evidence>
<dbReference type="PIRSF" id="PIRSF006171">
    <property type="entry name" value="RR_citrat_malat"/>
    <property type="match status" value="1"/>
</dbReference>
<comment type="subcellular location">
    <subcellularLocation>
        <location evidence="1 9">Cytoplasm</location>
    </subcellularLocation>
</comment>
<dbReference type="InterPro" id="IPR024187">
    <property type="entry name" value="Sig_transdc_resp-reg_cit/mal"/>
</dbReference>
<dbReference type="SUPFAM" id="SSF52172">
    <property type="entry name" value="CheY-like"/>
    <property type="match status" value="1"/>
</dbReference>
<accession>A0A075R1S8</accession>
<dbReference type="PANTHER" id="PTHR45526:SF1">
    <property type="entry name" value="TRANSCRIPTIONAL REGULATORY PROTEIN DCUR-RELATED"/>
    <property type="match status" value="1"/>
</dbReference>
<dbReference type="EMBL" id="CP007806">
    <property type="protein sequence ID" value="AIG25178.1"/>
    <property type="molecule type" value="Genomic_DNA"/>
</dbReference>
<dbReference type="Gene3D" id="3.40.50.2300">
    <property type="match status" value="1"/>
</dbReference>
<dbReference type="HOGENOM" id="CLU_000445_39_0_9"/>
<keyword evidence="13" id="KW-1185">Reference proteome</keyword>
<evidence type="ECO:0000256" key="10">
    <source>
        <dbReference type="PROSITE-ProRule" id="PRU00169"/>
    </source>
</evidence>
<evidence type="ECO:0000256" key="5">
    <source>
        <dbReference type="ARBA" id="ARBA00023015"/>
    </source>
</evidence>
<dbReference type="GO" id="GO:0003677">
    <property type="term" value="F:DNA binding"/>
    <property type="evidence" value="ECO:0007669"/>
    <property type="project" value="UniProtKB-KW"/>
</dbReference>
<dbReference type="Proteomes" id="UP000005850">
    <property type="component" value="Chromosome"/>
</dbReference>
<dbReference type="AlphaFoldDB" id="A0A075R1S8"/>
<feature type="modified residue" description="4-aspartylphosphate" evidence="10">
    <location>
        <position position="55"/>
    </location>
</feature>
<dbReference type="GO" id="GO:0003700">
    <property type="term" value="F:DNA-binding transcription factor activity"/>
    <property type="evidence" value="ECO:0007669"/>
    <property type="project" value="InterPro"/>
</dbReference>